<organism evidence="3 4">
    <name type="scientific">Paenibacillus melissococcoides</name>
    <dbReference type="NCBI Taxonomy" id="2912268"/>
    <lineage>
        <taxon>Bacteria</taxon>
        <taxon>Bacillati</taxon>
        <taxon>Bacillota</taxon>
        <taxon>Bacilli</taxon>
        <taxon>Bacillales</taxon>
        <taxon>Paenibacillaceae</taxon>
        <taxon>Paenibacillus</taxon>
    </lineage>
</organism>
<evidence type="ECO:0000313" key="3">
    <source>
        <dbReference type="EMBL" id="CAH8245419.1"/>
    </source>
</evidence>
<evidence type="ECO:0000256" key="1">
    <source>
        <dbReference type="ARBA" id="ARBA00023239"/>
    </source>
</evidence>
<dbReference type="EMBL" id="CALYLO010000003">
    <property type="protein sequence ID" value="CAH8245419.1"/>
    <property type="molecule type" value="Genomic_DNA"/>
</dbReference>
<keyword evidence="4" id="KW-1185">Reference proteome</keyword>
<dbReference type="GO" id="GO:0016787">
    <property type="term" value="F:hydrolase activity"/>
    <property type="evidence" value="ECO:0007669"/>
    <property type="project" value="UniProtKB-KW"/>
</dbReference>
<keyword evidence="3" id="KW-0378">Hydrolase</keyword>
<sequence>MGEKVMQKGVSVIVMDERDHVATALRELQPGEAVTCEVAGATRAIAVNQAVPFGHKVAIVPIAEGDHVRKYGEVIGRATCGIPVGSHVHVHNIEGIRGRGDQAASAN</sequence>
<proteinExistence type="predicted"/>
<evidence type="ECO:0000313" key="4">
    <source>
        <dbReference type="Proteomes" id="UP001154322"/>
    </source>
</evidence>
<name>A0ABM9G275_9BACL</name>
<reference evidence="3" key="1">
    <citation type="submission" date="2022-06" db="EMBL/GenBank/DDBJ databases">
        <authorList>
            <person name="Dietemann V."/>
            <person name="Ory F."/>
            <person name="Dainat B."/>
            <person name="Oberhansli S."/>
        </authorList>
    </citation>
    <scope>NUCLEOTIDE SEQUENCE</scope>
    <source>
        <strain evidence="3">Ena-SAMPLE-TAB-26-04-2022-14:26:32:270-5432</strain>
    </source>
</reference>
<dbReference type="PANTHER" id="PTHR30536:SF5">
    <property type="entry name" value="ALTRONATE DEHYDRATASE"/>
    <property type="match status" value="1"/>
</dbReference>
<dbReference type="Gene3D" id="2.30.130.110">
    <property type="match status" value="1"/>
</dbReference>
<feature type="domain" description="SAF" evidence="2">
    <location>
        <begin position="19"/>
        <end position="94"/>
    </location>
</feature>
<dbReference type="PANTHER" id="PTHR30536">
    <property type="entry name" value="ALTRONATE/GALACTARATE DEHYDRATASE"/>
    <property type="match status" value="1"/>
</dbReference>
<dbReference type="CDD" id="cd11613">
    <property type="entry name" value="SAF_AH_GD"/>
    <property type="match status" value="1"/>
</dbReference>
<dbReference type="InterPro" id="IPR013974">
    <property type="entry name" value="SAF"/>
</dbReference>
<keyword evidence="1" id="KW-0456">Lyase</keyword>
<dbReference type="SMART" id="SM00858">
    <property type="entry name" value="SAF"/>
    <property type="match status" value="1"/>
</dbReference>
<evidence type="ECO:0000259" key="2">
    <source>
        <dbReference type="SMART" id="SM00858"/>
    </source>
</evidence>
<accession>A0ABM9G275</accession>
<comment type="caution">
    <text evidence="3">The sequence shown here is derived from an EMBL/GenBank/DDBJ whole genome shotgun (WGS) entry which is preliminary data.</text>
</comment>
<dbReference type="RefSeq" id="WP_213426858.1">
    <property type="nucleotide sequence ID" value="NZ_AP031286.1"/>
</dbReference>
<protein>
    <submittedName>
        <fullName evidence="3">UxaA family hydrolase</fullName>
    </submittedName>
</protein>
<dbReference type="Pfam" id="PF08666">
    <property type="entry name" value="SAF"/>
    <property type="match status" value="1"/>
</dbReference>
<dbReference type="InterPro" id="IPR052172">
    <property type="entry name" value="UxaA_altronate/galactarate_dh"/>
</dbReference>
<dbReference type="InterPro" id="IPR044144">
    <property type="entry name" value="SAF_UxaA/GarD"/>
</dbReference>
<gene>
    <name evidence="3" type="ORF">WJ0W_002654</name>
</gene>
<dbReference type="Proteomes" id="UP001154322">
    <property type="component" value="Unassembled WGS sequence"/>
</dbReference>